<feature type="chain" id="PRO_5007566191" description="Secreted protein" evidence="1">
    <location>
        <begin position="20"/>
        <end position="131"/>
    </location>
</feature>
<protein>
    <recommendedName>
        <fullName evidence="4">Secreted protein</fullName>
    </recommendedName>
</protein>
<evidence type="ECO:0000313" key="3">
    <source>
        <dbReference type="Proteomes" id="UP000075420"/>
    </source>
</evidence>
<dbReference type="EMBL" id="JELY01000475">
    <property type="protein sequence ID" value="KYF59247.1"/>
    <property type="molecule type" value="Genomic_DNA"/>
</dbReference>
<evidence type="ECO:0008006" key="4">
    <source>
        <dbReference type="Google" id="ProtNLM"/>
    </source>
</evidence>
<sequence>MLKDILIAIGLATSLTACMAEPSESAPEAEAVAGEEAVDSAEQPLMSTGFTRTYYSDSSFKTPIGVETRDCDPDYNEFFGEASRYYKQRRYNCPGSTMPGLPSTNCYICYDNAVPGGPPSVACVGSSCPAF</sequence>
<dbReference type="Proteomes" id="UP000075420">
    <property type="component" value="Unassembled WGS sequence"/>
</dbReference>
<feature type="signal peptide" evidence="1">
    <location>
        <begin position="1"/>
        <end position="19"/>
    </location>
</feature>
<dbReference type="AlphaFoldDB" id="A0A150PU04"/>
<proteinExistence type="predicted"/>
<keyword evidence="1" id="KW-0732">Signal</keyword>
<dbReference type="InterPro" id="IPR046256">
    <property type="entry name" value="DUF6289"/>
</dbReference>
<name>A0A150PU04_SORCE</name>
<reference evidence="2 3" key="1">
    <citation type="submission" date="2014-02" db="EMBL/GenBank/DDBJ databases">
        <title>The small core and large imbalanced accessory genome model reveals a collaborative survival strategy of Sorangium cellulosum strains in nature.</title>
        <authorList>
            <person name="Han K."/>
            <person name="Peng R."/>
            <person name="Blom J."/>
            <person name="Li Y.-Z."/>
        </authorList>
    </citation>
    <scope>NUCLEOTIDE SEQUENCE [LARGE SCALE GENOMIC DNA]</scope>
    <source>
        <strain evidence="2 3">So0157-25</strain>
    </source>
</reference>
<accession>A0A150PU04</accession>
<evidence type="ECO:0000256" key="1">
    <source>
        <dbReference type="SAM" id="SignalP"/>
    </source>
</evidence>
<dbReference type="PROSITE" id="PS51257">
    <property type="entry name" value="PROKAR_LIPOPROTEIN"/>
    <property type="match status" value="1"/>
</dbReference>
<dbReference type="Pfam" id="PF19806">
    <property type="entry name" value="DUF6289"/>
    <property type="match status" value="1"/>
</dbReference>
<gene>
    <name evidence="2" type="ORF">BE08_30320</name>
</gene>
<comment type="caution">
    <text evidence="2">The sequence shown here is derived from an EMBL/GenBank/DDBJ whole genome shotgun (WGS) entry which is preliminary data.</text>
</comment>
<evidence type="ECO:0000313" key="2">
    <source>
        <dbReference type="EMBL" id="KYF59247.1"/>
    </source>
</evidence>
<organism evidence="2 3">
    <name type="scientific">Sorangium cellulosum</name>
    <name type="common">Polyangium cellulosum</name>
    <dbReference type="NCBI Taxonomy" id="56"/>
    <lineage>
        <taxon>Bacteria</taxon>
        <taxon>Pseudomonadati</taxon>
        <taxon>Myxococcota</taxon>
        <taxon>Polyangia</taxon>
        <taxon>Polyangiales</taxon>
        <taxon>Polyangiaceae</taxon>
        <taxon>Sorangium</taxon>
    </lineage>
</organism>